<dbReference type="AlphaFoldDB" id="A0A7R9BCZ0"/>
<sequence length="80" mass="9317">MGHPVVSLLLFLLCCFGLAAARNRKDVYYVDEESESGPYQPSEKWTQHQKNRRDVNRDTVTTTTHDDSRKIRRRAKRIPG</sequence>
<keyword evidence="2" id="KW-0732">Signal</keyword>
<feature type="chain" id="PRO_5036402902" description="Secreted protein" evidence="2">
    <location>
        <begin position="22"/>
        <end position="80"/>
    </location>
</feature>
<feature type="region of interest" description="Disordered" evidence="1">
    <location>
        <begin position="32"/>
        <end position="80"/>
    </location>
</feature>
<feature type="compositionally biased region" description="Basic residues" evidence="1">
    <location>
        <begin position="70"/>
        <end position="80"/>
    </location>
</feature>
<dbReference type="EMBL" id="CAJPEX010000071">
    <property type="protein sequence ID" value="CAG0913018.1"/>
    <property type="molecule type" value="Genomic_DNA"/>
</dbReference>
<dbReference type="EMBL" id="OA882108">
    <property type="protein sequence ID" value="CAD7272866.1"/>
    <property type="molecule type" value="Genomic_DNA"/>
</dbReference>
<feature type="signal peptide" evidence="2">
    <location>
        <begin position="1"/>
        <end position="21"/>
    </location>
</feature>
<accession>A0A7R9BCZ0</accession>
<gene>
    <name evidence="3" type="ORF">NMOB1V02_LOCUS783</name>
</gene>
<evidence type="ECO:0000256" key="2">
    <source>
        <dbReference type="SAM" id="SignalP"/>
    </source>
</evidence>
<protein>
    <recommendedName>
        <fullName evidence="5">Secreted protein</fullName>
    </recommendedName>
</protein>
<evidence type="ECO:0000313" key="4">
    <source>
        <dbReference type="Proteomes" id="UP000678499"/>
    </source>
</evidence>
<proteinExistence type="predicted"/>
<reference evidence="3" key="1">
    <citation type="submission" date="2020-11" db="EMBL/GenBank/DDBJ databases">
        <authorList>
            <person name="Tran Van P."/>
        </authorList>
    </citation>
    <scope>NUCLEOTIDE SEQUENCE</scope>
</reference>
<evidence type="ECO:0000313" key="3">
    <source>
        <dbReference type="EMBL" id="CAD7272866.1"/>
    </source>
</evidence>
<organism evidence="3">
    <name type="scientific">Notodromas monacha</name>
    <dbReference type="NCBI Taxonomy" id="399045"/>
    <lineage>
        <taxon>Eukaryota</taxon>
        <taxon>Metazoa</taxon>
        <taxon>Ecdysozoa</taxon>
        <taxon>Arthropoda</taxon>
        <taxon>Crustacea</taxon>
        <taxon>Oligostraca</taxon>
        <taxon>Ostracoda</taxon>
        <taxon>Podocopa</taxon>
        <taxon>Podocopida</taxon>
        <taxon>Cypridocopina</taxon>
        <taxon>Cypridoidea</taxon>
        <taxon>Cyprididae</taxon>
        <taxon>Notodromas</taxon>
    </lineage>
</organism>
<dbReference type="Proteomes" id="UP000678499">
    <property type="component" value="Unassembled WGS sequence"/>
</dbReference>
<name>A0A7R9BCZ0_9CRUS</name>
<keyword evidence="4" id="KW-1185">Reference proteome</keyword>
<evidence type="ECO:0000256" key="1">
    <source>
        <dbReference type="SAM" id="MobiDB-lite"/>
    </source>
</evidence>
<evidence type="ECO:0008006" key="5">
    <source>
        <dbReference type="Google" id="ProtNLM"/>
    </source>
</evidence>